<protein>
    <submittedName>
        <fullName evidence="1">Uncharacterized protein</fullName>
    </submittedName>
</protein>
<sequence>MPEVSNYGMTYETVVITPPVFLQWTRDRLEQRAYSSSESMLGVRTLADVKDSKVQPVHLQSTIFNHPTYCEDCVRGGNNYYTTAFSHLDGEVYVGRVIESGSDDINAYDDKSKMIHVLDRAHENQPGVFPPTDQKAGFVRDHASWYVSCKDSQGRSSKSRSRNN</sequence>
<gene>
    <name evidence="1" type="ORF">CCHLO57077_00011472</name>
</gene>
<dbReference type="AlphaFoldDB" id="A0AA35PVQ0"/>
<evidence type="ECO:0000313" key="1">
    <source>
        <dbReference type="EMBL" id="CAI6014436.1"/>
    </source>
</evidence>
<dbReference type="EMBL" id="CABFNP030000426">
    <property type="protein sequence ID" value="CAI6014436.1"/>
    <property type="molecule type" value="Genomic_DNA"/>
</dbReference>
<dbReference type="Proteomes" id="UP001160390">
    <property type="component" value="Unassembled WGS sequence"/>
</dbReference>
<proteinExistence type="predicted"/>
<accession>A0AA35PVQ0</accession>
<comment type="caution">
    <text evidence="1">The sequence shown here is derived from an EMBL/GenBank/DDBJ whole genome shotgun (WGS) entry which is preliminary data.</text>
</comment>
<name>A0AA35PVQ0_9HYPO</name>
<reference evidence="1" key="1">
    <citation type="submission" date="2023-01" db="EMBL/GenBank/DDBJ databases">
        <authorList>
            <person name="Piombo E."/>
        </authorList>
    </citation>
    <scope>NUCLEOTIDE SEQUENCE</scope>
</reference>
<organism evidence="1 2">
    <name type="scientific">Clonostachys chloroleuca</name>
    <dbReference type="NCBI Taxonomy" id="1926264"/>
    <lineage>
        <taxon>Eukaryota</taxon>
        <taxon>Fungi</taxon>
        <taxon>Dikarya</taxon>
        <taxon>Ascomycota</taxon>
        <taxon>Pezizomycotina</taxon>
        <taxon>Sordariomycetes</taxon>
        <taxon>Hypocreomycetidae</taxon>
        <taxon>Hypocreales</taxon>
        <taxon>Bionectriaceae</taxon>
        <taxon>Clonostachys</taxon>
    </lineage>
</organism>
<evidence type="ECO:0000313" key="2">
    <source>
        <dbReference type="Proteomes" id="UP001160390"/>
    </source>
</evidence>
<keyword evidence="2" id="KW-1185">Reference proteome</keyword>